<dbReference type="InterPro" id="IPR043128">
    <property type="entry name" value="Rev_trsase/Diguanyl_cyclase"/>
</dbReference>
<evidence type="ECO:0000256" key="1">
    <source>
        <dbReference type="ARBA" id="ARBA00001946"/>
    </source>
</evidence>
<keyword evidence="4" id="KW-0812">Transmembrane</keyword>
<dbReference type="SMART" id="SM00267">
    <property type="entry name" value="GGDEF"/>
    <property type="match status" value="1"/>
</dbReference>
<dbReference type="AlphaFoldDB" id="A0A6N3YXE3"/>
<feature type="transmembrane region" description="Helical" evidence="4">
    <location>
        <begin position="12"/>
        <end position="37"/>
    </location>
</feature>
<name>A0A6N3YXE3_ALIFS</name>
<dbReference type="PANTHER" id="PTHR45138:SF9">
    <property type="entry name" value="DIGUANYLATE CYCLASE DGCM-RELATED"/>
    <property type="match status" value="1"/>
</dbReference>
<reference evidence="6 7" key="1">
    <citation type="submission" date="2019-11" db="EMBL/GenBank/DDBJ databases">
        <title>Using colonization assays and comparative genomics to discover symbiosis behaviors and factors in Vibrio fischeri.</title>
        <authorList>
            <person name="Bongrand C."/>
            <person name="Moriano-Gutierrez S."/>
            <person name="Arevalo P."/>
            <person name="Mcfall-Ngai M."/>
            <person name="Visick K."/>
            <person name="Polz M.F."/>
            <person name="Ruby E.G."/>
        </authorList>
    </citation>
    <scope>NUCLEOTIDE SEQUENCE [LARGE SCALE GENOMIC DNA]</scope>
    <source>
        <strain evidence="7">emors.3.2</strain>
    </source>
</reference>
<dbReference type="PANTHER" id="PTHR45138">
    <property type="entry name" value="REGULATORY COMPONENTS OF SENSORY TRANSDUCTION SYSTEM"/>
    <property type="match status" value="1"/>
</dbReference>
<comment type="caution">
    <text evidence="6">The sequence shown here is derived from an EMBL/GenBank/DDBJ whole genome shotgun (WGS) entry which is preliminary data.</text>
</comment>
<accession>A0A6N3YXE3</accession>
<dbReference type="GO" id="GO:0005886">
    <property type="term" value="C:plasma membrane"/>
    <property type="evidence" value="ECO:0007669"/>
    <property type="project" value="TreeGrafter"/>
</dbReference>
<comment type="cofactor">
    <cofactor evidence="1">
        <name>Mg(2+)</name>
        <dbReference type="ChEBI" id="CHEBI:18420"/>
    </cofactor>
</comment>
<dbReference type="InterPro" id="IPR029787">
    <property type="entry name" value="Nucleotide_cyclase"/>
</dbReference>
<keyword evidence="4" id="KW-0472">Membrane</keyword>
<dbReference type="EC" id="2.7.7.65" evidence="2"/>
<sequence>MTMLRRLMLPQLKSYIFIILKMWTLIFCVCLVCYFFFNVISVNRLEREIVDDYKSVYSISRRFSSYYNNATAITLDEGRYFRNDVTVVVTRDTEVKVLSEGISKLRTELEKLIGDNLWTIAVFQNPSSYFHLDPIRDSYEQFYEKIEEDNVIARIVDNENLKQTYQSFYGCNLKLTEKYIEDGTGENIRSIYYPIYNKRHLDALLVVDIKASLLHERIEHYNKIKNMVVNSQNKNNLYQKSAYLPCSELDPFTLGINLVDLIKKIIFPSLFITLALFAIGYNVKRSKFLLQYDTMTGFFRRDFYEKRLKKMKAFSLLIIDIDNFKQINDTYGHKKGDEVIQQIAQRILASVRSNQDYCIRWGGEEFIILLDSVSVTNSEEKAERIRSEIEKELIADLQVTVSIGGVVDDDTTFSDAYKRADAALYQSKNNGRNRVTMAN</sequence>
<keyword evidence="4" id="KW-1133">Transmembrane helix</keyword>
<evidence type="ECO:0000259" key="5">
    <source>
        <dbReference type="PROSITE" id="PS50887"/>
    </source>
</evidence>
<evidence type="ECO:0000256" key="4">
    <source>
        <dbReference type="SAM" id="Phobius"/>
    </source>
</evidence>
<dbReference type="Proteomes" id="UP000435323">
    <property type="component" value="Unassembled WGS sequence"/>
</dbReference>
<gene>
    <name evidence="6" type="ORF">GNP77_07290</name>
</gene>
<dbReference type="NCBIfam" id="TIGR00254">
    <property type="entry name" value="GGDEF"/>
    <property type="match status" value="1"/>
</dbReference>
<feature type="domain" description="GGDEF" evidence="5">
    <location>
        <begin position="312"/>
        <end position="439"/>
    </location>
</feature>
<evidence type="ECO:0000256" key="3">
    <source>
        <dbReference type="ARBA" id="ARBA00034247"/>
    </source>
</evidence>
<dbReference type="InterPro" id="IPR050469">
    <property type="entry name" value="Diguanylate_Cyclase"/>
</dbReference>
<dbReference type="GO" id="GO:0043709">
    <property type="term" value="P:cell adhesion involved in single-species biofilm formation"/>
    <property type="evidence" value="ECO:0007669"/>
    <property type="project" value="TreeGrafter"/>
</dbReference>
<evidence type="ECO:0000313" key="6">
    <source>
        <dbReference type="EMBL" id="MUK45186.1"/>
    </source>
</evidence>
<dbReference type="CDD" id="cd01949">
    <property type="entry name" value="GGDEF"/>
    <property type="match status" value="1"/>
</dbReference>
<dbReference type="GO" id="GO:0052621">
    <property type="term" value="F:diguanylate cyclase activity"/>
    <property type="evidence" value="ECO:0007669"/>
    <property type="project" value="UniProtKB-EC"/>
</dbReference>
<dbReference type="PROSITE" id="PS50887">
    <property type="entry name" value="GGDEF"/>
    <property type="match status" value="1"/>
</dbReference>
<dbReference type="Gene3D" id="3.30.70.270">
    <property type="match status" value="1"/>
</dbReference>
<evidence type="ECO:0000313" key="7">
    <source>
        <dbReference type="Proteomes" id="UP000435323"/>
    </source>
</evidence>
<feature type="transmembrane region" description="Helical" evidence="4">
    <location>
        <begin position="265"/>
        <end position="283"/>
    </location>
</feature>
<comment type="catalytic activity">
    <reaction evidence="3">
        <text>2 GTP = 3',3'-c-di-GMP + 2 diphosphate</text>
        <dbReference type="Rhea" id="RHEA:24898"/>
        <dbReference type="ChEBI" id="CHEBI:33019"/>
        <dbReference type="ChEBI" id="CHEBI:37565"/>
        <dbReference type="ChEBI" id="CHEBI:58805"/>
        <dbReference type="EC" id="2.7.7.65"/>
    </reaction>
</comment>
<evidence type="ECO:0000256" key="2">
    <source>
        <dbReference type="ARBA" id="ARBA00012528"/>
    </source>
</evidence>
<organism evidence="6 7">
    <name type="scientific">Aliivibrio fischeri</name>
    <name type="common">Vibrio fischeri</name>
    <dbReference type="NCBI Taxonomy" id="668"/>
    <lineage>
        <taxon>Bacteria</taxon>
        <taxon>Pseudomonadati</taxon>
        <taxon>Pseudomonadota</taxon>
        <taxon>Gammaproteobacteria</taxon>
        <taxon>Vibrionales</taxon>
        <taxon>Vibrionaceae</taxon>
        <taxon>Aliivibrio</taxon>
    </lineage>
</organism>
<dbReference type="GO" id="GO:1902201">
    <property type="term" value="P:negative regulation of bacterial-type flagellum-dependent cell motility"/>
    <property type="evidence" value="ECO:0007669"/>
    <property type="project" value="TreeGrafter"/>
</dbReference>
<proteinExistence type="predicted"/>
<protein>
    <recommendedName>
        <fullName evidence="2">diguanylate cyclase</fullName>
        <ecNumber evidence="2">2.7.7.65</ecNumber>
    </recommendedName>
</protein>
<dbReference type="InterPro" id="IPR000160">
    <property type="entry name" value="GGDEF_dom"/>
</dbReference>
<dbReference type="EMBL" id="WOBO01000005">
    <property type="protein sequence ID" value="MUK45186.1"/>
    <property type="molecule type" value="Genomic_DNA"/>
</dbReference>
<dbReference type="Pfam" id="PF00990">
    <property type="entry name" value="GGDEF"/>
    <property type="match status" value="1"/>
</dbReference>
<dbReference type="FunFam" id="3.30.70.270:FF:000001">
    <property type="entry name" value="Diguanylate cyclase domain protein"/>
    <property type="match status" value="1"/>
</dbReference>
<dbReference type="SUPFAM" id="SSF55073">
    <property type="entry name" value="Nucleotide cyclase"/>
    <property type="match status" value="1"/>
</dbReference>